<dbReference type="OrthoDB" id="28117at2759"/>
<dbReference type="InterPro" id="IPR045802">
    <property type="entry name" value="GRV2/DNAJC13_N"/>
</dbReference>
<protein>
    <recommendedName>
        <fullName evidence="1">DnaJ homologue subfamily C GRV2/DNAJC13 N-terminal domain-containing protein</fullName>
    </recommendedName>
</protein>
<organism evidence="2 3">
    <name type="scientific">Entamoeba invadens IP1</name>
    <dbReference type="NCBI Taxonomy" id="370355"/>
    <lineage>
        <taxon>Eukaryota</taxon>
        <taxon>Amoebozoa</taxon>
        <taxon>Evosea</taxon>
        <taxon>Archamoebae</taxon>
        <taxon>Mastigamoebida</taxon>
        <taxon>Entamoebidae</taxon>
        <taxon>Entamoeba</taxon>
    </lineage>
</organism>
<dbReference type="VEuPathDB" id="AmoebaDB:EIN_524910"/>
<dbReference type="GO" id="GO:0010008">
    <property type="term" value="C:endosome membrane"/>
    <property type="evidence" value="ECO:0007669"/>
    <property type="project" value="TreeGrafter"/>
</dbReference>
<dbReference type="KEGG" id="eiv:EIN_524910"/>
<evidence type="ECO:0000313" key="3">
    <source>
        <dbReference type="Proteomes" id="UP000014680"/>
    </source>
</evidence>
<feature type="non-terminal residue" evidence="2">
    <location>
        <position position="1"/>
    </location>
</feature>
<dbReference type="InterPro" id="IPR044978">
    <property type="entry name" value="GRV2/DNAJC13"/>
</dbReference>
<feature type="domain" description="DnaJ homologue subfamily C GRV2/DNAJC13 N-terminal" evidence="1">
    <location>
        <begin position="39"/>
        <end position="602"/>
    </location>
</feature>
<sequence>MEISKIPNGVQSIKFFSQMTEKRMLVRRVKLLSKEDLQMCISEKFLAIVSNVSYELVEVWDWRSVTQIIPNSTSPEEFTLVLTNSKHKFLSQNRSYLLCLLSYYKSKSTSQNAVTYSVKKVKPSGKIIEMSLQVRSYGVVQMPKKADQKEKIMFFSDILKIIPLNDSNSLAFIHEGNEFEIYTFNDIARASADIIAKTKALCIQLQIVETLPMEDLLETSNVRKAEAENSNLLGEVRAMHGQLKPEKIVCFTENWFIERDAASYNVTFAKNLNLVQHIYRGNDGMEVTVSFTDGTERMFLTTQRENFIVSLYDCVVAAKGDPIISDMKLFGSLVIDKMTAAESGKMELSLLKNLSNFDGTKITGIDPTELFMVYVFLFNNNVSPSGLLFEKDIRSKLITKALEKLIFNGKAGEGYLQCLQRLLGTNAGYEMFVENKAIQDKVIEVLIKAMGSAKSIIVFWALKVIVTLLNPKVEEDLEKRGKLVVLSRGVSEEVFSVLEKNIKNGEGLLVYGTVNVFRYVVCEPYSSTTEFAMFNKVMGIISKLGRNMFALFQSPSISVPQVAGEFLRALVEETDMEEAIKELQDYALLEGITLQYLQISYSTEEPP</sequence>
<gene>
    <name evidence="2" type="ORF">EIN_524910</name>
</gene>
<evidence type="ECO:0000259" key="1">
    <source>
        <dbReference type="Pfam" id="PF19432"/>
    </source>
</evidence>
<dbReference type="PANTHER" id="PTHR36983:SF2">
    <property type="entry name" value="DNAJ HOMOLOG SUBFAMILY C MEMBER 13"/>
    <property type="match status" value="1"/>
</dbReference>
<feature type="non-terminal residue" evidence="2">
    <location>
        <position position="607"/>
    </location>
</feature>
<proteinExistence type="predicted"/>
<dbReference type="GO" id="GO:2000641">
    <property type="term" value="P:regulation of early endosome to late endosome transport"/>
    <property type="evidence" value="ECO:0007669"/>
    <property type="project" value="InterPro"/>
</dbReference>
<accession>A0A0A1U8V6</accession>
<dbReference type="GeneID" id="14888581"/>
<name>A0A0A1U8V6_ENTIV</name>
<dbReference type="OMA" id="QRENFIV"/>
<dbReference type="GO" id="GO:0007032">
    <property type="term" value="P:endosome organization"/>
    <property type="evidence" value="ECO:0007669"/>
    <property type="project" value="InterPro"/>
</dbReference>
<dbReference type="AlphaFoldDB" id="A0A0A1U8V6"/>
<keyword evidence="3" id="KW-1185">Reference proteome</keyword>
<dbReference type="EMBL" id="KB206604">
    <property type="protein sequence ID" value="ELP89556.1"/>
    <property type="molecule type" value="Genomic_DNA"/>
</dbReference>
<evidence type="ECO:0000313" key="2">
    <source>
        <dbReference type="EMBL" id="ELP89556.1"/>
    </source>
</evidence>
<dbReference type="Proteomes" id="UP000014680">
    <property type="component" value="Unassembled WGS sequence"/>
</dbReference>
<reference evidence="2 3" key="1">
    <citation type="submission" date="2012-10" db="EMBL/GenBank/DDBJ databases">
        <authorList>
            <person name="Zafar N."/>
            <person name="Inman J."/>
            <person name="Hall N."/>
            <person name="Lorenzi H."/>
            <person name="Caler E."/>
        </authorList>
    </citation>
    <scope>NUCLEOTIDE SEQUENCE [LARGE SCALE GENOMIC DNA]</scope>
    <source>
        <strain evidence="2 3">IP1</strain>
    </source>
</reference>
<dbReference type="PANTHER" id="PTHR36983">
    <property type="entry name" value="DNAJ HOMOLOG SUBFAMILY C MEMBER 13"/>
    <property type="match status" value="1"/>
</dbReference>
<dbReference type="GO" id="GO:0006898">
    <property type="term" value="P:receptor-mediated endocytosis"/>
    <property type="evidence" value="ECO:0007669"/>
    <property type="project" value="TreeGrafter"/>
</dbReference>
<dbReference type="Pfam" id="PF19432">
    <property type="entry name" value="RME-8_N"/>
    <property type="match status" value="1"/>
</dbReference>
<dbReference type="RefSeq" id="XP_004256327.1">
    <property type="nucleotide sequence ID" value="XM_004256279.1"/>
</dbReference>